<gene>
    <name evidence="3" type="ORF">mPipKuh1_010336</name>
</gene>
<protein>
    <submittedName>
        <fullName evidence="3">Uncharacterized protein</fullName>
    </submittedName>
</protein>
<evidence type="ECO:0000313" key="3">
    <source>
        <dbReference type="EMBL" id="KAF6358512.1"/>
    </source>
</evidence>
<keyword evidence="2" id="KW-1133">Transmembrane helix</keyword>
<feature type="transmembrane region" description="Helical" evidence="2">
    <location>
        <begin position="143"/>
        <end position="165"/>
    </location>
</feature>
<keyword evidence="2" id="KW-0812">Transmembrane</keyword>
<name>A0A7J7Y999_PIPKU</name>
<dbReference type="EMBL" id="JACAGB010000006">
    <property type="protein sequence ID" value="KAF6358512.1"/>
    <property type="molecule type" value="Genomic_DNA"/>
</dbReference>
<dbReference type="AlphaFoldDB" id="A0A7J7Y999"/>
<keyword evidence="4" id="KW-1185">Reference proteome</keyword>
<evidence type="ECO:0000313" key="4">
    <source>
        <dbReference type="Proteomes" id="UP000558488"/>
    </source>
</evidence>
<feature type="compositionally biased region" description="Polar residues" evidence="1">
    <location>
        <begin position="1"/>
        <end position="13"/>
    </location>
</feature>
<comment type="caution">
    <text evidence="3">The sequence shown here is derived from an EMBL/GenBank/DDBJ whole genome shotgun (WGS) entry which is preliminary data.</text>
</comment>
<dbReference type="Proteomes" id="UP000558488">
    <property type="component" value="Unassembled WGS sequence"/>
</dbReference>
<sequence length="181" mass="19950">MPGRSSRISQARLPTSGAGPWGIEPAFHVESVTVIKHILVVTPREPEEANTRLPATVGQAWVEIWVEIRGGPGCGEGVNVKSKLRRPLGRAGLGREAIVPSAHSQRERRENGRKVCPRPLPPVTFRQVGQASNPAICLLPSGFFNFFFVVLYLILLFFLCLSVCLTHTPIYAHPTNPHLYI</sequence>
<organism evidence="3 4">
    <name type="scientific">Pipistrellus kuhlii</name>
    <name type="common">Kuhl's pipistrelle</name>
    <dbReference type="NCBI Taxonomy" id="59472"/>
    <lineage>
        <taxon>Eukaryota</taxon>
        <taxon>Metazoa</taxon>
        <taxon>Chordata</taxon>
        <taxon>Craniata</taxon>
        <taxon>Vertebrata</taxon>
        <taxon>Euteleostomi</taxon>
        <taxon>Mammalia</taxon>
        <taxon>Eutheria</taxon>
        <taxon>Laurasiatheria</taxon>
        <taxon>Chiroptera</taxon>
        <taxon>Yangochiroptera</taxon>
        <taxon>Vespertilionidae</taxon>
        <taxon>Pipistrellus</taxon>
    </lineage>
</organism>
<feature type="region of interest" description="Disordered" evidence="1">
    <location>
        <begin position="1"/>
        <end position="20"/>
    </location>
</feature>
<evidence type="ECO:0000256" key="2">
    <source>
        <dbReference type="SAM" id="Phobius"/>
    </source>
</evidence>
<evidence type="ECO:0000256" key="1">
    <source>
        <dbReference type="SAM" id="MobiDB-lite"/>
    </source>
</evidence>
<proteinExistence type="predicted"/>
<keyword evidence="2" id="KW-0472">Membrane</keyword>
<reference evidence="3 4" key="1">
    <citation type="journal article" date="2020" name="Nature">
        <title>Six reference-quality genomes reveal evolution of bat adaptations.</title>
        <authorList>
            <person name="Jebb D."/>
            <person name="Huang Z."/>
            <person name="Pippel M."/>
            <person name="Hughes G.M."/>
            <person name="Lavrichenko K."/>
            <person name="Devanna P."/>
            <person name="Winkler S."/>
            <person name="Jermiin L.S."/>
            <person name="Skirmuntt E.C."/>
            <person name="Katzourakis A."/>
            <person name="Burkitt-Gray L."/>
            <person name="Ray D.A."/>
            <person name="Sullivan K.A.M."/>
            <person name="Roscito J.G."/>
            <person name="Kirilenko B.M."/>
            <person name="Davalos L.M."/>
            <person name="Corthals A.P."/>
            <person name="Power M.L."/>
            <person name="Jones G."/>
            <person name="Ransome R.D."/>
            <person name="Dechmann D.K.N."/>
            <person name="Locatelli A.G."/>
            <person name="Puechmaille S.J."/>
            <person name="Fedrigo O."/>
            <person name="Jarvis E.D."/>
            <person name="Hiller M."/>
            <person name="Vernes S.C."/>
            <person name="Myers E.W."/>
            <person name="Teeling E.C."/>
        </authorList>
    </citation>
    <scope>NUCLEOTIDE SEQUENCE [LARGE SCALE GENOMIC DNA]</scope>
    <source>
        <strain evidence="3">MPipKuh1</strain>
        <tissue evidence="3">Flight muscle</tissue>
    </source>
</reference>
<accession>A0A7J7Y999</accession>